<evidence type="ECO:0000256" key="7">
    <source>
        <dbReference type="ARBA" id="ARBA00023191"/>
    </source>
</evidence>
<dbReference type="PANTHER" id="PTHR38096">
    <property type="entry name" value="ENTEROBACTIN SYNTHASE COMPONENT D"/>
    <property type="match status" value="1"/>
</dbReference>
<evidence type="ECO:0000256" key="4">
    <source>
        <dbReference type="ARBA" id="ARBA00011503"/>
    </source>
</evidence>
<feature type="domain" description="4'-phosphopantetheinyl transferase N-terminal" evidence="13">
    <location>
        <begin position="51"/>
        <end position="106"/>
    </location>
</feature>
<dbReference type="Proteomes" id="UP001243717">
    <property type="component" value="Unassembled WGS sequence"/>
</dbReference>
<comment type="similarity">
    <text evidence="3">Belongs to the P-Pant transferase superfamily. EntD family.</text>
</comment>
<dbReference type="InterPro" id="IPR003542">
    <property type="entry name" value="Enbac_synth_compD-like"/>
</dbReference>
<reference evidence="14 15" key="1">
    <citation type="submission" date="2023-04" db="EMBL/GenBank/DDBJ databases">
        <title>A novel bacteria isolated from coastal sediment.</title>
        <authorList>
            <person name="Liu X.-J."/>
            <person name="Du Z.-J."/>
        </authorList>
    </citation>
    <scope>NUCLEOTIDE SEQUENCE [LARGE SCALE GENOMIC DNA]</scope>
    <source>
        <strain evidence="14 15">SDUM461004</strain>
    </source>
</reference>
<evidence type="ECO:0000256" key="10">
    <source>
        <dbReference type="ARBA" id="ARBA00049176"/>
    </source>
</evidence>
<name>A0ABU1AJI0_9BACT</name>
<dbReference type="InterPro" id="IPR037143">
    <property type="entry name" value="4-PPantetheinyl_Trfase_dom_sf"/>
</dbReference>
<evidence type="ECO:0000313" key="15">
    <source>
        <dbReference type="Proteomes" id="UP001243717"/>
    </source>
</evidence>
<proteinExistence type="inferred from homology"/>
<evidence type="ECO:0000256" key="3">
    <source>
        <dbReference type="ARBA" id="ARBA00008342"/>
    </source>
</evidence>
<dbReference type="RefSeq" id="WP_308985372.1">
    <property type="nucleotide sequence ID" value="NZ_JARXIC010000016.1"/>
</dbReference>
<evidence type="ECO:0000256" key="6">
    <source>
        <dbReference type="ARBA" id="ARBA00022679"/>
    </source>
</evidence>
<comment type="subunit">
    <text evidence="4">EntB, EntD, EntE, and EntF form a multienzyme complex called enterobactin synthase.</text>
</comment>
<evidence type="ECO:0000256" key="2">
    <source>
        <dbReference type="ARBA" id="ARBA00004993"/>
    </source>
</evidence>
<comment type="pathway">
    <text evidence="2">Siderophore biosynthesis; enterobactin biosynthesis.</text>
</comment>
<comment type="catalytic activity">
    <reaction evidence="11">
        <text>apo-[peptidyl-carrier protein] + CoA = holo-[peptidyl-carrier protein] + adenosine 3',5'-bisphosphate + H(+)</text>
        <dbReference type="Rhea" id="RHEA:46228"/>
        <dbReference type="Rhea" id="RHEA-COMP:11479"/>
        <dbReference type="Rhea" id="RHEA-COMP:11480"/>
        <dbReference type="ChEBI" id="CHEBI:15378"/>
        <dbReference type="ChEBI" id="CHEBI:29999"/>
        <dbReference type="ChEBI" id="CHEBI:57287"/>
        <dbReference type="ChEBI" id="CHEBI:58343"/>
        <dbReference type="ChEBI" id="CHEBI:64479"/>
    </reaction>
</comment>
<dbReference type="PANTHER" id="PTHR38096:SF1">
    <property type="entry name" value="ENTEROBACTIN SYNTHASE COMPONENT D"/>
    <property type="match status" value="1"/>
</dbReference>
<evidence type="ECO:0000313" key="14">
    <source>
        <dbReference type="EMBL" id="MDQ8194909.1"/>
    </source>
</evidence>
<dbReference type="InterPro" id="IPR041354">
    <property type="entry name" value="4PPT_N"/>
</dbReference>
<comment type="function">
    <text evidence="1">Involved in the biosynthesis of the siderophore enterobactin (enterochelin), which is a macrocyclic trimeric lactone of N-(2,3-dihydroxybenzoyl)-serine. The serine trilactone serves as a scaffolding for the three catechol functionalities that provide hexadentate coordination for the tightly ligated iron(2+) atoms. Plays an essential role in the assembly of the enterobactin by catalyzing the transfer of the 4'-phosphopantetheine (Ppant) moiety from coenzyme A to the apo-domains of both EntB (ArCP domain) and EntF (PCP domain) to yield their holo-forms which make them competent for the activation of 2,3-dihydroxybenzoate (DHB) and L-serine, respectively.</text>
</comment>
<keyword evidence="6 14" id="KW-0808">Transferase</keyword>
<evidence type="ECO:0000256" key="1">
    <source>
        <dbReference type="ARBA" id="ARBA00003937"/>
    </source>
</evidence>
<protein>
    <recommendedName>
        <fullName evidence="5">Enterobactin synthase component D</fullName>
    </recommendedName>
    <alternativeName>
        <fullName evidence="8">4'-phosphopantetheinyl transferase EntD</fullName>
    </alternativeName>
    <alternativeName>
        <fullName evidence="9">Enterochelin synthase D</fullName>
    </alternativeName>
</protein>
<dbReference type="Pfam" id="PF17837">
    <property type="entry name" value="4PPT_N"/>
    <property type="match status" value="1"/>
</dbReference>
<dbReference type="InterPro" id="IPR008278">
    <property type="entry name" value="4-PPantetheinyl_Trfase_dom"/>
</dbReference>
<comment type="catalytic activity">
    <reaction evidence="10">
        <text>apo-[aryl-carrier protein] + CoA = holo-[aryl-carrier protein] + adenosine 3',5'-bisphosphate + H(+)</text>
        <dbReference type="Rhea" id="RHEA:48404"/>
        <dbReference type="Rhea" id="RHEA-COMP:15903"/>
        <dbReference type="Rhea" id="RHEA-COMP:17557"/>
        <dbReference type="ChEBI" id="CHEBI:15378"/>
        <dbReference type="ChEBI" id="CHEBI:29999"/>
        <dbReference type="ChEBI" id="CHEBI:57287"/>
        <dbReference type="ChEBI" id="CHEBI:58343"/>
        <dbReference type="ChEBI" id="CHEBI:64479"/>
    </reaction>
</comment>
<evidence type="ECO:0000256" key="11">
    <source>
        <dbReference type="ARBA" id="ARBA00049191"/>
    </source>
</evidence>
<evidence type="ECO:0000259" key="12">
    <source>
        <dbReference type="Pfam" id="PF01648"/>
    </source>
</evidence>
<comment type="caution">
    <text evidence="14">The sequence shown here is derived from an EMBL/GenBank/DDBJ whole genome shotgun (WGS) entry which is preliminary data.</text>
</comment>
<gene>
    <name evidence="14" type="ORF">QEH59_10760</name>
</gene>
<evidence type="ECO:0000259" key="13">
    <source>
        <dbReference type="Pfam" id="PF17837"/>
    </source>
</evidence>
<sequence>MSAASTIAKLSSTLGTLVPRGCAFAVTAVDGSHVAKLSQREHAWSVDWGVHRLQEFAAGRFCAHSALAQLQVVCDDLLPDARGLPVWPECVLGSISHSRGIALAVLTRNAPPRLLGVDLEKTNRLSVAAIQKVVHPLEMDFVAGDQLRASVLFSLKEAFYKAQFAHCRTDGNFQDLALALDMQSGVARVLLLERRFATELQHLNFRFRLVDDYVLSLCWL</sequence>
<feature type="domain" description="4'-phosphopantetheinyl transferase" evidence="12">
    <location>
        <begin position="115"/>
        <end position="218"/>
    </location>
</feature>
<evidence type="ECO:0000256" key="8">
    <source>
        <dbReference type="ARBA" id="ARBA00029894"/>
    </source>
</evidence>
<dbReference type="Pfam" id="PF01648">
    <property type="entry name" value="ACPS"/>
    <property type="match status" value="1"/>
</dbReference>
<dbReference type="SUPFAM" id="SSF56214">
    <property type="entry name" value="4'-phosphopantetheinyl transferase"/>
    <property type="match status" value="1"/>
</dbReference>
<dbReference type="EMBL" id="JARXIC010000016">
    <property type="protein sequence ID" value="MDQ8194909.1"/>
    <property type="molecule type" value="Genomic_DNA"/>
</dbReference>
<accession>A0ABU1AJI0</accession>
<keyword evidence="15" id="KW-1185">Reference proteome</keyword>
<evidence type="ECO:0000256" key="9">
    <source>
        <dbReference type="ARBA" id="ARBA00031996"/>
    </source>
</evidence>
<organism evidence="14 15">
    <name type="scientific">Thalassobacterium sedimentorum</name>
    <dbReference type="NCBI Taxonomy" id="3041258"/>
    <lineage>
        <taxon>Bacteria</taxon>
        <taxon>Pseudomonadati</taxon>
        <taxon>Verrucomicrobiota</taxon>
        <taxon>Opitutia</taxon>
        <taxon>Puniceicoccales</taxon>
        <taxon>Coraliomargaritaceae</taxon>
        <taxon>Thalassobacterium</taxon>
    </lineage>
</organism>
<keyword evidence="7" id="KW-0259">Enterobactin biosynthesis</keyword>
<evidence type="ECO:0000256" key="5">
    <source>
        <dbReference type="ARBA" id="ARBA00019087"/>
    </source>
</evidence>
<dbReference type="GO" id="GO:0016740">
    <property type="term" value="F:transferase activity"/>
    <property type="evidence" value="ECO:0007669"/>
    <property type="project" value="UniProtKB-KW"/>
</dbReference>
<dbReference type="PRINTS" id="PR01399">
    <property type="entry name" value="ENTSNTHTASED"/>
</dbReference>